<comment type="subcellular location">
    <subcellularLocation>
        <location evidence="1">Membrane</location>
        <topology evidence="1">Multi-pass membrane protein</topology>
    </subcellularLocation>
</comment>
<feature type="transmembrane region" description="Helical" evidence="6">
    <location>
        <begin position="340"/>
        <end position="359"/>
    </location>
</feature>
<feature type="transmembrane region" description="Helical" evidence="6">
    <location>
        <begin position="400"/>
        <end position="426"/>
    </location>
</feature>
<dbReference type="NCBIfam" id="NF037982">
    <property type="entry name" value="Nramp_1"/>
    <property type="match status" value="2"/>
</dbReference>
<evidence type="ECO:0000256" key="6">
    <source>
        <dbReference type="SAM" id="Phobius"/>
    </source>
</evidence>
<gene>
    <name evidence="7" type="ORF">ABID21_002109</name>
</gene>
<dbReference type="EMBL" id="JBEPLJ010000007">
    <property type="protein sequence ID" value="MET3585994.1"/>
    <property type="molecule type" value="Genomic_DNA"/>
</dbReference>
<evidence type="ECO:0000313" key="8">
    <source>
        <dbReference type="Proteomes" id="UP001549031"/>
    </source>
</evidence>
<keyword evidence="8" id="KW-1185">Reference proteome</keyword>
<keyword evidence="4 6" id="KW-0472">Membrane</keyword>
<accession>A0ABV2H655</accession>
<evidence type="ECO:0000313" key="7">
    <source>
        <dbReference type="EMBL" id="MET3585994.1"/>
    </source>
</evidence>
<evidence type="ECO:0000256" key="4">
    <source>
        <dbReference type="ARBA" id="ARBA00023136"/>
    </source>
</evidence>
<dbReference type="PANTHER" id="PTHR11706:SF3">
    <property type="entry name" value="METAL ION TRANSPORT PROTEIN"/>
    <property type="match status" value="1"/>
</dbReference>
<feature type="transmembrane region" description="Helical" evidence="6">
    <location>
        <begin position="57"/>
        <end position="79"/>
    </location>
</feature>
<sequence length="428" mass="45866">MSDTDAPSKAYGVSDKTEPPSTGRWRLIGPGIVAAATGVGAGDLVATLIAGSRFGYALLWAAVIGCIVKIALAEGSARYHLATGSTMLEGWKSLGRWTSWYFGIYIMVWGFVYGATAMSATALPLAALFPVLPLWAWAMISGLVCATFVALNQYEILENVMKVLIGLMFVIVVGVAIMVAPNLGQALTGLVPSIPEGSAIYTLGLIGGVGGTITMASYGYWVNAKGWRTPAWMGVMRLDNRVAYTVTGVFVIAMLVIGAELLYTAQIALSSGDRGLLDLDRVLHERFGPVISTIFLIGFFATSVSSILGVWHGVSLLFADFVRNVRGGTGSREGLEKTKAFRFYLFWLTIPPMVLLMLGRPFALVVLYGALGAFFMPFLAITLIWLLNSSRVPKEWRSGWLSNGLLGIAALLFVVLCINEVIGLIAGK</sequence>
<feature type="transmembrane region" description="Helical" evidence="6">
    <location>
        <begin position="242"/>
        <end position="269"/>
    </location>
</feature>
<evidence type="ECO:0000256" key="2">
    <source>
        <dbReference type="ARBA" id="ARBA00022692"/>
    </source>
</evidence>
<protein>
    <submittedName>
        <fullName evidence="7">Mn2+/Fe2+ NRAMP family transporter</fullName>
    </submittedName>
</protein>
<evidence type="ECO:0000256" key="1">
    <source>
        <dbReference type="ARBA" id="ARBA00004141"/>
    </source>
</evidence>
<feature type="transmembrane region" description="Helical" evidence="6">
    <location>
        <begin position="27"/>
        <end position="51"/>
    </location>
</feature>
<evidence type="ECO:0000256" key="5">
    <source>
        <dbReference type="SAM" id="MobiDB-lite"/>
    </source>
</evidence>
<keyword evidence="2 6" id="KW-0812">Transmembrane</keyword>
<dbReference type="RefSeq" id="WP_247243891.1">
    <property type="nucleotide sequence ID" value="NZ_JALJRA010000007.1"/>
</dbReference>
<proteinExistence type="predicted"/>
<dbReference type="InterPro" id="IPR001046">
    <property type="entry name" value="NRAMP_fam"/>
</dbReference>
<feature type="transmembrane region" description="Helical" evidence="6">
    <location>
        <begin position="200"/>
        <end position="221"/>
    </location>
</feature>
<keyword evidence="3 6" id="KW-1133">Transmembrane helix</keyword>
<comment type="caution">
    <text evidence="7">The sequence shown here is derived from an EMBL/GenBank/DDBJ whole genome shotgun (WGS) entry which is preliminary data.</text>
</comment>
<feature type="transmembrane region" description="Helical" evidence="6">
    <location>
        <begin position="365"/>
        <end position="388"/>
    </location>
</feature>
<dbReference type="Pfam" id="PF01566">
    <property type="entry name" value="Nramp"/>
    <property type="match status" value="1"/>
</dbReference>
<evidence type="ECO:0000256" key="3">
    <source>
        <dbReference type="ARBA" id="ARBA00022989"/>
    </source>
</evidence>
<feature type="transmembrane region" description="Helical" evidence="6">
    <location>
        <begin position="100"/>
        <end position="128"/>
    </location>
</feature>
<dbReference type="Proteomes" id="UP001549031">
    <property type="component" value="Unassembled WGS sequence"/>
</dbReference>
<feature type="region of interest" description="Disordered" evidence="5">
    <location>
        <begin position="1"/>
        <end position="22"/>
    </location>
</feature>
<feature type="transmembrane region" description="Helical" evidence="6">
    <location>
        <begin position="289"/>
        <end position="319"/>
    </location>
</feature>
<organism evidence="7 8">
    <name type="scientific">Pseudorhizobium tarimense</name>
    <dbReference type="NCBI Taxonomy" id="1079109"/>
    <lineage>
        <taxon>Bacteria</taxon>
        <taxon>Pseudomonadati</taxon>
        <taxon>Pseudomonadota</taxon>
        <taxon>Alphaproteobacteria</taxon>
        <taxon>Hyphomicrobiales</taxon>
        <taxon>Rhizobiaceae</taxon>
        <taxon>Rhizobium/Agrobacterium group</taxon>
        <taxon>Pseudorhizobium</taxon>
    </lineage>
</organism>
<feature type="transmembrane region" description="Helical" evidence="6">
    <location>
        <begin position="134"/>
        <end position="151"/>
    </location>
</feature>
<name>A0ABV2H655_9HYPH</name>
<dbReference type="PANTHER" id="PTHR11706">
    <property type="entry name" value="SOLUTE CARRIER PROTEIN FAMILY 11 MEMBER"/>
    <property type="match status" value="1"/>
</dbReference>
<feature type="transmembrane region" description="Helical" evidence="6">
    <location>
        <begin position="163"/>
        <end position="180"/>
    </location>
</feature>
<reference evidence="7 8" key="1">
    <citation type="submission" date="2024-06" db="EMBL/GenBank/DDBJ databases">
        <title>Genomic Encyclopedia of Type Strains, Phase IV (KMG-IV): sequencing the most valuable type-strain genomes for metagenomic binning, comparative biology and taxonomic classification.</title>
        <authorList>
            <person name="Goeker M."/>
        </authorList>
    </citation>
    <scope>NUCLEOTIDE SEQUENCE [LARGE SCALE GENOMIC DNA]</scope>
    <source>
        <strain evidence="7 8">DSM 105042</strain>
    </source>
</reference>